<evidence type="ECO:0000313" key="1">
    <source>
        <dbReference type="EMBL" id="CAB4824694.1"/>
    </source>
</evidence>
<reference evidence="1" key="1">
    <citation type="submission" date="2020-05" db="EMBL/GenBank/DDBJ databases">
        <authorList>
            <person name="Chiriac C."/>
            <person name="Salcher M."/>
            <person name="Ghai R."/>
            <person name="Kavagutti S V."/>
        </authorList>
    </citation>
    <scope>NUCLEOTIDE SEQUENCE</scope>
</reference>
<name>A0A6J6ZW98_9ZZZZ</name>
<dbReference type="InterPro" id="IPR027417">
    <property type="entry name" value="P-loop_NTPase"/>
</dbReference>
<proteinExistence type="predicted"/>
<dbReference type="SUPFAM" id="SSF52540">
    <property type="entry name" value="P-loop containing nucleoside triphosphate hydrolases"/>
    <property type="match status" value="1"/>
</dbReference>
<sequence length="244" mass="26512">MRDSAAVRLLKTIEEPPERMIFILLADQLVPALATINSRCVVVNFVRPDDAQIAAALISEGIKPDLAASVSRAASGNLGRARHLATDKFLVKRQEAFASIPSRLDGTGAQVAALVDELFEHIDEAAAPLLKAQVDELSTLEERVALTGERGSGRKALQDRHKRQLRKFKTDELRSGLATVAGAYHALVVSQPTPSNSDVYIQAIERIHKAMGVLGLNVNEELVLQSLFLQCPSLMQMPHIAPVN</sequence>
<gene>
    <name evidence="1" type="ORF">UFOPK3124_01241</name>
</gene>
<dbReference type="Pfam" id="PF13177">
    <property type="entry name" value="DNA_pol3_delta2"/>
    <property type="match status" value="1"/>
</dbReference>
<dbReference type="EMBL" id="CAFAAY010000148">
    <property type="protein sequence ID" value="CAB4824694.1"/>
    <property type="molecule type" value="Genomic_DNA"/>
</dbReference>
<accession>A0A6J6ZW98</accession>
<organism evidence="1">
    <name type="scientific">freshwater metagenome</name>
    <dbReference type="NCBI Taxonomy" id="449393"/>
    <lineage>
        <taxon>unclassified sequences</taxon>
        <taxon>metagenomes</taxon>
        <taxon>ecological metagenomes</taxon>
    </lineage>
</organism>
<protein>
    <submittedName>
        <fullName evidence="1">Unannotated protein</fullName>
    </submittedName>
</protein>
<dbReference type="Gene3D" id="3.40.50.300">
    <property type="entry name" value="P-loop containing nucleotide triphosphate hydrolases"/>
    <property type="match status" value="1"/>
</dbReference>
<dbReference type="AlphaFoldDB" id="A0A6J6ZW98"/>